<reference evidence="2" key="1">
    <citation type="submission" date="2019-08" db="EMBL/GenBank/DDBJ databases">
        <authorList>
            <person name="Kucharzyk K."/>
            <person name="Murdoch R.W."/>
            <person name="Higgins S."/>
            <person name="Loffler F."/>
        </authorList>
    </citation>
    <scope>NUCLEOTIDE SEQUENCE</scope>
</reference>
<proteinExistence type="predicted"/>
<comment type="caution">
    <text evidence="2">The sequence shown here is derived from an EMBL/GenBank/DDBJ whole genome shotgun (WGS) entry which is preliminary data.</text>
</comment>
<feature type="domain" description="YdhG-like" evidence="1">
    <location>
        <begin position="1"/>
        <end position="88"/>
    </location>
</feature>
<dbReference type="InterPro" id="IPR014922">
    <property type="entry name" value="YdhG-like"/>
</dbReference>
<dbReference type="SUPFAM" id="SSF159888">
    <property type="entry name" value="YdhG-like"/>
    <property type="match status" value="1"/>
</dbReference>
<organism evidence="2">
    <name type="scientific">bioreactor metagenome</name>
    <dbReference type="NCBI Taxonomy" id="1076179"/>
    <lineage>
        <taxon>unclassified sequences</taxon>
        <taxon>metagenomes</taxon>
        <taxon>ecological metagenomes</taxon>
    </lineage>
</organism>
<evidence type="ECO:0000313" key="2">
    <source>
        <dbReference type="EMBL" id="MPN04739.1"/>
    </source>
</evidence>
<dbReference type="Gene3D" id="3.90.1150.200">
    <property type="match status" value="1"/>
</dbReference>
<protein>
    <recommendedName>
        <fullName evidence="1">YdhG-like domain-containing protein</fullName>
    </recommendedName>
</protein>
<accession>A0A645EU72</accession>
<name>A0A645EU72_9ZZZZ</name>
<dbReference type="EMBL" id="VSSQ01050657">
    <property type="protein sequence ID" value="MPN04739.1"/>
    <property type="molecule type" value="Genomic_DNA"/>
</dbReference>
<dbReference type="Pfam" id="PF08818">
    <property type="entry name" value="DUF1801"/>
    <property type="match status" value="1"/>
</dbReference>
<gene>
    <name evidence="2" type="ORF">SDC9_151986</name>
</gene>
<evidence type="ECO:0000259" key="1">
    <source>
        <dbReference type="Pfam" id="PF08818"/>
    </source>
</evidence>
<dbReference type="AlphaFoldDB" id="A0A645EU72"/>
<sequence>MEKLRGLILDCSPDITEKISWGMATFVLNGNLVHFSSQKRHLGFHPTPSAIKAFADQLGEYSYSKGTVQFPYDKPMPYDPIRKMVLFRVEEQQKK</sequence>